<feature type="active site" description="Charge relay system" evidence="5">
    <location>
        <position position="412"/>
    </location>
</feature>
<evidence type="ECO:0000256" key="6">
    <source>
        <dbReference type="SAM" id="MobiDB-lite"/>
    </source>
</evidence>
<evidence type="ECO:0000256" key="7">
    <source>
        <dbReference type="SAM" id="SignalP"/>
    </source>
</evidence>
<sequence>MSSTEIRAIGPLAAFAIIFSSNTFATGPTNDLLSSELWALKNSPRTAENSPSNISSTELSNTGTCAERPTISNNSYICNSYTSAGVDDMDINAVEGWSTYLPATNLSQSEVVIALIDTGIDYNHPDLKNKVWLNPGEATGIDSNGNGIDDGCEDNIDGDNNGYLNDCHGASTIVPRTNPDGSLNADAGDPLDNAAGHGTNMAGVIIAEGNNASATYHGGIVGVAGLEPNIKIATCQSAKFEADVFPLIPGTSVPAAREQAIRECLWYFYNLKQSGINIAVINASGGMSKHINLYGLMYPLVADAYQLNTPEMYLLADLIEAADIPIVSASGNNSWSIDQVIDERAYFPASFDNKNIIAVAASNNQGNLWSGSSYGRWSVDLLAPGENILSTAPTYPIFSAESADFVVTHGSSQATAYVSGTIAILKANQSTQGLDAFSIKRLLMSSGKKLTDGLSKTVSGALVRMADSNGKGALTCNNQLFTRRQAPKANSMIALPGETVDIEVQSFNCADASGVPHITVTVSPSGDTFELYDDGLGDDLTSGDGIYSGSWVVPYGEFEYILSTGYDSVIESDDQLVITAAIVEDNTGNTDRTGKWWPSIYRSGFYGSNYRYATVNDPEKLFVWSPTVNQAGHYTAYARWPQGPNFATNATYRVHHQDETDLSEIVTEVQVDQTQDGNQWMALGTYWFDAGTHAIQITNINADGTVVADAIQLVPVP</sequence>
<dbReference type="InterPro" id="IPR051048">
    <property type="entry name" value="Peptidase_S8/S53_subtilisin"/>
</dbReference>
<dbReference type="InterPro" id="IPR000209">
    <property type="entry name" value="Peptidase_S8/S53_dom"/>
</dbReference>
<gene>
    <name evidence="10" type="ORF">Kalk_18020</name>
</gene>
<keyword evidence="2 5" id="KW-0645">Protease</keyword>
<feature type="chain" id="PRO_5014888356" evidence="7">
    <location>
        <begin position="26"/>
        <end position="717"/>
    </location>
</feature>
<accession>A0A2K9LPG4</accession>
<evidence type="ECO:0000256" key="1">
    <source>
        <dbReference type="ARBA" id="ARBA00011073"/>
    </source>
</evidence>
<feature type="region of interest" description="Disordered" evidence="6">
    <location>
        <begin position="44"/>
        <end position="65"/>
    </location>
</feature>
<keyword evidence="7" id="KW-0732">Signal</keyword>
<reference evidence="11" key="1">
    <citation type="submission" date="2017-08" db="EMBL/GenBank/DDBJ databases">
        <title>Direct submision.</title>
        <authorList>
            <person name="Kim S.-J."/>
            <person name="Rhee S.-K."/>
        </authorList>
    </citation>
    <scope>NUCLEOTIDE SEQUENCE [LARGE SCALE GENOMIC DNA]</scope>
    <source>
        <strain evidence="11">GI5</strain>
    </source>
</reference>
<keyword evidence="11" id="KW-1185">Reference proteome</keyword>
<keyword evidence="4 5" id="KW-0720">Serine protease</keyword>
<dbReference type="InterPro" id="IPR015500">
    <property type="entry name" value="Peptidase_S8_subtilisin-rel"/>
</dbReference>
<dbReference type="GO" id="GO:0006508">
    <property type="term" value="P:proteolysis"/>
    <property type="evidence" value="ECO:0007669"/>
    <property type="project" value="UniProtKB-KW"/>
</dbReference>
<dbReference type="GO" id="GO:0004252">
    <property type="term" value="F:serine-type endopeptidase activity"/>
    <property type="evidence" value="ECO:0007669"/>
    <property type="project" value="UniProtKB-UniRule"/>
</dbReference>
<dbReference type="PANTHER" id="PTHR43399:SF4">
    <property type="entry name" value="CELL WALL-ASSOCIATED PROTEASE"/>
    <property type="match status" value="1"/>
</dbReference>
<feature type="domain" description="Peptidase S8/S53" evidence="8">
    <location>
        <begin position="109"/>
        <end position="453"/>
    </location>
</feature>
<dbReference type="PRINTS" id="PR00723">
    <property type="entry name" value="SUBTILISIN"/>
</dbReference>
<name>A0A2K9LPG4_9GAMM</name>
<evidence type="ECO:0000256" key="2">
    <source>
        <dbReference type="ARBA" id="ARBA00022670"/>
    </source>
</evidence>
<dbReference type="Pfam" id="PF25275">
    <property type="entry name" value="Golvesin_C"/>
    <property type="match status" value="1"/>
</dbReference>
<dbReference type="AlphaFoldDB" id="A0A2K9LPG4"/>
<feature type="active site" description="Charge relay system" evidence="5">
    <location>
        <position position="117"/>
    </location>
</feature>
<dbReference type="PANTHER" id="PTHR43399">
    <property type="entry name" value="SUBTILISIN-RELATED"/>
    <property type="match status" value="1"/>
</dbReference>
<dbReference type="InterPro" id="IPR033803">
    <property type="entry name" value="CBD-like_Golvesin-Xly"/>
</dbReference>
<feature type="signal peptide" evidence="7">
    <location>
        <begin position="1"/>
        <end position="25"/>
    </location>
</feature>
<evidence type="ECO:0000259" key="9">
    <source>
        <dbReference type="Pfam" id="PF25275"/>
    </source>
</evidence>
<dbReference type="PROSITE" id="PS51892">
    <property type="entry name" value="SUBTILASE"/>
    <property type="match status" value="1"/>
</dbReference>
<dbReference type="SUPFAM" id="SSF52743">
    <property type="entry name" value="Subtilisin-like"/>
    <property type="match status" value="1"/>
</dbReference>
<dbReference type="NCBIfam" id="NF041940">
    <property type="entry name" value="choice_anch_X"/>
    <property type="match status" value="1"/>
</dbReference>
<dbReference type="InterPro" id="IPR023827">
    <property type="entry name" value="Peptidase_S8_Asp-AS"/>
</dbReference>
<dbReference type="EMBL" id="CP022684">
    <property type="protein sequence ID" value="AUM14202.1"/>
    <property type="molecule type" value="Genomic_DNA"/>
</dbReference>
<evidence type="ECO:0000256" key="3">
    <source>
        <dbReference type="ARBA" id="ARBA00022801"/>
    </source>
</evidence>
<proteinExistence type="inferred from homology"/>
<dbReference type="KEGG" id="kak:Kalk_18020"/>
<dbReference type="InterPro" id="IPR036852">
    <property type="entry name" value="Peptidase_S8/S53_dom_sf"/>
</dbReference>
<protein>
    <submittedName>
        <fullName evidence="10">Uncharacterized protein</fullName>
    </submittedName>
</protein>
<dbReference type="Proteomes" id="UP000235116">
    <property type="component" value="Chromosome"/>
</dbReference>
<dbReference type="Gene3D" id="3.40.50.200">
    <property type="entry name" value="Peptidase S8/S53 domain"/>
    <property type="match status" value="1"/>
</dbReference>
<evidence type="ECO:0000313" key="11">
    <source>
        <dbReference type="Proteomes" id="UP000235116"/>
    </source>
</evidence>
<dbReference type="PROSITE" id="PS00136">
    <property type="entry name" value="SUBTILASE_ASP"/>
    <property type="match status" value="1"/>
</dbReference>
<evidence type="ECO:0000256" key="4">
    <source>
        <dbReference type="ARBA" id="ARBA00022825"/>
    </source>
</evidence>
<evidence type="ECO:0000313" key="10">
    <source>
        <dbReference type="EMBL" id="AUM14202.1"/>
    </source>
</evidence>
<evidence type="ECO:0000259" key="8">
    <source>
        <dbReference type="Pfam" id="PF00082"/>
    </source>
</evidence>
<keyword evidence="3 5" id="KW-0378">Hydrolase</keyword>
<feature type="active site" description="Charge relay system" evidence="5">
    <location>
        <position position="197"/>
    </location>
</feature>
<feature type="domain" description="Golvesin/Xly CBD-like" evidence="9">
    <location>
        <begin position="583"/>
        <end position="714"/>
    </location>
</feature>
<organism evidence="10 11">
    <name type="scientific">Ketobacter alkanivorans</name>
    <dbReference type="NCBI Taxonomy" id="1917421"/>
    <lineage>
        <taxon>Bacteria</taxon>
        <taxon>Pseudomonadati</taxon>
        <taxon>Pseudomonadota</taxon>
        <taxon>Gammaproteobacteria</taxon>
        <taxon>Pseudomonadales</taxon>
        <taxon>Ketobacteraceae</taxon>
        <taxon>Ketobacter</taxon>
    </lineage>
</organism>
<evidence type="ECO:0000256" key="5">
    <source>
        <dbReference type="PROSITE-ProRule" id="PRU01240"/>
    </source>
</evidence>
<dbReference type="Pfam" id="PF00082">
    <property type="entry name" value="Peptidase_S8"/>
    <property type="match status" value="1"/>
</dbReference>
<comment type="similarity">
    <text evidence="1 5">Belongs to the peptidase S8 family.</text>
</comment>